<feature type="region of interest" description="Disordered" evidence="2">
    <location>
        <begin position="590"/>
        <end position="620"/>
    </location>
</feature>
<dbReference type="PANTHER" id="PTHR45982:SF1">
    <property type="entry name" value="REGULATOR OF CHROMOSOME CONDENSATION"/>
    <property type="match status" value="1"/>
</dbReference>
<dbReference type="PANTHER" id="PTHR45982">
    <property type="entry name" value="REGULATOR OF CHROMOSOME CONDENSATION"/>
    <property type="match status" value="1"/>
</dbReference>
<evidence type="ECO:0000256" key="2">
    <source>
        <dbReference type="SAM" id="MobiDB-lite"/>
    </source>
</evidence>
<dbReference type="InterPro" id="IPR011333">
    <property type="entry name" value="SKP1/BTB/POZ_sf"/>
</dbReference>
<dbReference type="SUPFAM" id="SSF54695">
    <property type="entry name" value="POZ domain"/>
    <property type="match status" value="1"/>
</dbReference>
<dbReference type="EMBL" id="GDHC01003022">
    <property type="protein sequence ID" value="JAQ15607.1"/>
    <property type="molecule type" value="Transcribed_RNA"/>
</dbReference>
<dbReference type="CDD" id="cd18186">
    <property type="entry name" value="BTB_POZ_ZBTB_KLHL-like"/>
    <property type="match status" value="1"/>
</dbReference>
<organism evidence="4">
    <name type="scientific">Lygus hesperus</name>
    <name type="common">Western plant bug</name>
    <dbReference type="NCBI Taxonomy" id="30085"/>
    <lineage>
        <taxon>Eukaryota</taxon>
        <taxon>Metazoa</taxon>
        <taxon>Ecdysozoa</taxon>
        <taxon>Arthropoda</taxon>
        <taxon>Hexapoda</taxon>
        <taxon>Insecta</taxon>
        <taxon>Pterygota</taxon>
        <taxon>Neoptera</taxon>
        <taxon>Paraneoptera</taxon>
        <taxon>Hemiptera</taxon>
        <taxon>Heteroptera</taxon>
        <taxon>Panheteroptera</taxon>
        <taxon>Cimicomorpha</taxon>
        <taxon>Miridae</taxon>
        <taxon>Mirini</taxon>
        <taxon>Lygus</taxon>
    </lineage>
</organism>
<accession>A0A146M9Y7</accession>
<sequence>MIVENLRLWPVLHHLSKESLLDIVYLVIYGDKGPSDYGTALYITRNGDVFACGINSYCGKYSMQTEIIKHGGNFLEGSVMVKELSGIELKKIVQSSEFGAGLSANNNLYLWGNASSSIMLGKEYIVMYECYTPDTVCKKCSTSEYSPSTIGGFDLNKCTTCDWYPTYSLQSPNSPQTPVKTFMEFCDMVVVLCSKCGQWCSFVAVGAFDLYYCTPCNALQESIGWCEESTAPRKVQLDHSLKVVDVACGMGFLVLQTASNNLIVFGYLGCNFQGYIDNLDNVVIQNFTCGGHHLAVVTNKGALYTCGDGSSGQLGYDWNEDMGYTTLRKVSLPGTTVKVCCGLSSTACLLSDGSVAFFGGNNAKQSITMLKQYTFIDIACATLTDLFSAKTASSGVYFWRSPTPKLHLKVDACDCIEALLGWPVTYDRALSEILFLKQTLPCNKHGFSHYAEFYGQKQFSDLTLKLKDGDFPAHRIVLFNNSAYYKKLLTESADFQFTDMTSHDPHTYRNLLKYFYQALVKELSWQDLLNLYVLAVNCNENEVVEYTFRRLLDKLDKENIDEITRVAKSKELSALLAECHAQLERMLQPTNNETSSNQESDATKTNQNDTESPTLYIRSS</sequence>
<evidence type="ECO:0000256" key="1">
    <source>
        <dbReference type="PROSITE-ProRule" id="PRU00235"/>
    </source>
</evidence>
<dbReference type="PROSITE" id="PS00626">
    <property type="entry name" value="RCC1_2"/>
    <property type="match status" value="1"/>
</dbReference>
<feature type="repeat" description="RCC1" evidence="1">
    <location>
        <begin position="301"/>
        <end position="352"/>
    </location>
</feature>
<dbReference type="Gene3D" id="2.130.10.30">
    <property type="entry name" value="Regulator of chromosome condensation 1/beta-lactamase-inhibitor protein II"/>
    <property type="match status" value="2"/>
</dbReference>
<dbReference type="InterPro" id="IPR000210">
    <property type="entry name" value="BTB/POZ_dom"/>
</dbReference>
<dbReference type="PROSITE" id="PS50097">
    <property type="entry name" value="BTB"/>
    <property type="match status" value="1"/>
</dbReference>
<dbReference type="Pfam" id="PF00651">
    <property type="entry name" value="BTB"/>
    <property type="match status" value="1"/>
</dbReference>
<gene>
    <name evidence="4" type="primary">Rcbtb1_2</name>
    <name evidence="4" type="ORF">g.74401</name>
</gene>
<evidence type="ECO:0000313" key="4">
    <source>
        <dbReference type="EMBL" id="JAQ15607.1"/>
    </source>
</evidence>
<dbReference type="PROSITE" id="PS50012">
    <property type="entry name" value="RCC1_3"/>
    <property type="match status" value="1"/>
</dbReference>
<dbReference type="SUPFAM" id="SSF50985">
    <property type="entry name" value="RCC1/BLIP-II"/>
    <property type="match status" value="1"/>
</dbReference>
<dbReference type="AlphaFoldDB" id="A0A146M9Y7"/>
<reference evidence="4" key="1">
    <citation type="journal article" date="2016" name="Gigascience">
        <title>De novo construction of an expanded transcriptome assembly for the western tarnished plant bug, Lygus hesperus.</title>
        <authorList>
            <person name="Tassone E.E."/>
            <person name="Geib S.M."/>
            <person name="Hall B."/>
            <person name="Fabrick J.A."/>
            <person name="Brent C.S."/>
            <person name="Hull J.J."/>
        </authorList>
    </citation>
    <scope>NUCLEOTIDE SEQUENCE</scope>
</reference>
<dbReference type="Gene3D" id="3.30.710.10">
    <property type="entry name" value="Potassium Channel Kv1.1, Chain A"/>
    <property type="match status" value="1"/>
</dbReference>
<dbReference type="InterPro" id="IPR000408">
    <property type="entry name" value="Reg_chr_condens"/>
</dbReference>
<dbReference type="GO" id="GO:0005737">
    <property type="term" value="C:cytoplasm"/>
    <property type="evidence" value="ECO:0007669"/>
    <property type="project" value="TreeGrafter"/>
</dbReference>
<dbReference type="InterPro" id="IPR009091">
    <property type="entry name" value="RCC1/BLIP-II"/>
</dbReference>
<name>A0A146M9Y7_LYGHE</name>
<dbReference type="InterPro" id="IPR051553">
    <property type="entry name" value="Ran_GTPase-activating"/>
</dbReference>
<evidence type="ECO:0000259" key="3">
    <source>
        <dbReference type="PROSITE" id="PS50097"/>
    </source>
</evidence>
<dbReference type="GO" id="GO:0005085">
    <property type="term" value="F:guanyl-nucleotide exchange factor activity"/>
    <property type="evidence" value="ECO:0007669"/>
    <property type="project" value="TreeGrafter"/>
</dbReference>
<protein>
    <submittedName>
        <fullName evidence="4">RCC1 and BTB domain-containing protein 1</fullName>
    </submittedName>
</protein>
<proteinExistence type="predicted"/>
<feature type="domain" description="BTB" evidence="3">
    <location>
        <begin position="460"/>
        <end position="524"/>
    </location>
</feature>